<dbReference type="RefSeq" id="WP_205168180.1">
    <property type="nucleotide sequence ID" value="NZ_JAFBDZ010000001.1"/>
</dbReference>
<dbReference type="Pfam" id="PF00899">
    <property type="entry name" value="ThiF"/>
    <property type="match status" value="1"/>
</dbReference>
<sequence>MTSRYSRQQLFKQIGFKGQEKIRQKQVLIVGAGALGSACAEAFVRAGIGKLTIIDRDYVEWSNLQRQQLYTEKDADNKIPKAIAAGKHLKQINSEVEIETLVMDVRHDNLENLLSNVDMIIDGTDNFDIRFILNDLSHKHNIPWVYGSCVGSYGATYTVIPGRTPCLNCILKRVPAGGATCDTAGIISPAVQIVSAYQVTEAFKIFVEDFLTLRKTYLTFDVWSNQYYSINLDNINTESCPSCGTDRTYPYLSYENQTKTEVLCGRNTVQIRPAKVLEYSFDKVEKLLKSHGSVTKNPYLLSCQLQDYRMVIFKDGRVFIHGTNNIQFAKNLYYRLLG</sequence>
<dbReference type="PANTHER" id="PTHR10953">
    <property type="entry name" value="UBIQUITIN-ACTIVATING ENZYME E1"/>
    <property type="match status" value="1"/>
</dbReference>
<keyword evidence="3" id="KW-1185">Reference proteome</keyword>
<dbReference type="Gene3D" id="3.40.50.720">
    <property type="entry name" value="NAD(P)-binding Rossmann-like Domain"/>
    <property type="match status" value="1"/>
</dbReference>
<protein>
    <submittedName>
        <fullName evidence="2">Adenylyltransferase/sulfurtransferase</fullName>
    </submittedName>
</protein>
<gene>
    <name evidence="2" type="ORF">JOC86_000513</name>
</gene>
<reference evidence="2 3" key="1">
    <citation type="submission" date="2021-01" db="EMBL/GenBank/DDBJ databases">
        <title>Genomic Encyclopedia of Type Strains, Phase IV (KMG-IV): sequencing the most valuable type-strain genomes for metagenomic binning, comparative biology and taxonomic classification.</title>
        <authorList>
            <person name="Goeker M."/>
        </authorList>
    </citation>
    <scope>NUCLEOTIDE SEQUENCE [LARGE SCALE GENOMIC DNA]</scope>
    <source>
        <strain evidence="2 3">DSM 24834</strain>
    </source>
</reference>
<dbReference type="EMBL" id="JAFBDZ010000001">
    <property type="protein sequence ID" value="MBM7583976.1"/>
    <property type="molecule type" value="Genomic_DNA"/>
</dbReference>
<evidence type="ECO:0000259" key="1">
    <source>
        <dbReference type="Pfam" id="PF00899"/>
    </source>
</evidence>
<dbReference type="InterPro" id="IPR035985">
    <property type="entry name" value="Ubiquitin-activating_enz"/>
</dbReference>
<keyword evidence="2" id="KW-0808">Transferase</keyword>
<dbReference type="InterPro" id="IPR045886">
    <property type="entry name" value="ThiF/MoeB/HesA"/>
</dbReference>
<proteinExistence type="predicted"/>
<accession>A0ABS2N8T2</accession>
<name>A0ABS2N8T2_9BACI</name>
<dbReference type="SUPFAM" id="SSF69572">
    <property type="entry name" value="Activating enzymes of the ubiquitin-like proteins"/>
    <property type="match status" value="1"/>
</dbReference>
<dbReference type="Proteomes" id="UP001646157">
    <property type="component" value="Unassembled WGS sequence"/>
</dbReference>
<dbReference type="InterPro" id="IPR000594">
    <property type="entry name" value="ThiF_NAD_FAD-bd"/>
</dbReference>
<dbReference type="NCBIfam" id="NF009123">
    <property type="entry name" value="PRK12475.1"/>
    <property type="match status" value="1"/>
</dbReference>
<keyword evidence="2" id="KW-0548">Nucleotidyltransferase</keyword>
<organism evidence="2 3">
    <name type="scientific">Rossellomorea pakistanensis</name>
    <dbReference type="NCBI Taxonomy" id="992288"/>
    <lineage>
        <taxon>Bacteria</taxon>
        <taxon>Bacillati</taxon>
        <taxon>Bacillota</taxon>
        <taxon>Bacilli</taxon>
        <taxon>Bacillales</taxon>
        <taxon>Bacillaceae</taxon>
        <taxon>Rossellomorea</taxon>
    </lineage>
</organism>
<dbReference type="GO" id="GO:0016779">
    <property type="term" value="F:nucleotidyltransferase activity"/>
    <property type="evidence" value="ECO:0007669"/>
    <property type="project" value="UniProtKB-KW"/>
</dbReference>
<feature type="domain" description="THIF-type NAD/FAD binding fold" evidence="1">
    <location>
        <begin position="5"/>
        <end position="240"/>
    </location>
</feature>
<evidence type="ECO:0000313" key="2">
    <source>
        <dbReference type="EMBL" id="MBM7583976.1"/>
    </source>
</evidence>
<dbReference type="PANTHER" id="PTHR10953:SF102">
    <property type="entry name" value="ADENYLYLTRANSFERASE AND SULFURTRANSFERASE MOCS3"/>
    <property type="match status" value="1"/>
</dbReference>
<evidence type="ECO:0000313" key="3">
    <source>
        <dbReference type="Proteomes" id="UP001646157"/>
    </source>
</evidence>
<dbReference type="CDD" id="cd00757">
    <property type="entry name" value="ThiF_MoeB_HesA_family"/>
    <property type="match status" value="1"/>
</dbReference>
<comment type="caution">
    <text evidence="2">The sequence shown here is derived from an EMBL/GenBank/DDBJ whole genome shotgun (WGS) entry which is preliminary data.</text>
</comment>